<evidence type="ECO:0000256" key="4">
    <source>
        <dbReference type="ARBA" id="ARBA00024208"/>
    </source>
</evidence>
<evidence type="ECO:0000256" key="3">
    <source>
        <dbReference type="ARBA" id="ARBA00024186"/>
    </source>
</evidence>
<keyword evidence="1 5" id="KW-0175">Coiled coil</keyword>
<proteinExistence type="inferred from homology"/>
<dbReference type="PANTHER" id="PTHR31908">
    <property type="entry name" value="PROTEIN CROWDED NUCLEI 4"/>
    <property type="match status" value="1"/>
</dbReference>
<dbReference type="EMBL" id="BPVZ01000174">
    <property type="protein sequence ID" value="GKV43889.1"/>
    <property type="molecule type" value="Genomic_DNA"/>
</dbReference>
<gene>
    <name evidence="6" type="ORF">SLEP1_g51135</name>
</gene>
<evidence type="ECO:0000256" key="1">
    <source>
        <dbReference type="ARBA" id="ARBA00023054"/>
    </source>
</evidence>
<feature type="coiled-coil region" evidence="5">
    <location>
        <begin position="184"/>
        <end position="239"/>
    </location>
</feature>
<name>A0AAV5M3N9_9ROSI</name>
<dbReference type="PANTHER" id="PTHR31908:SF9">
    <property type="entry name" value="PROTEIN CROWDED NUCLEI 3"/>
    <property type="match status" value="1"/>
</dbReference>
<evidence type="ECO:0000313" key="6">
    <source>
        <dbReference type="EMBL" id="GKV43889.1"/>
    </source>
</evidence>
<reference evidence="6 7" key="1">
    <citation type="journal article" date="2021" name="Commun. Biol.">
        <title>The genome of Shorea leprosula (Dipterocarpaceae) highlights the ecological relevance of drought in aseasonal tropical rainforests.</title>
        <authorList>
            <person name="Ng K.K.S."/>
            <person name="Kobayashi M.J."/>
            <person name="Fawcett J.A."/>
            <person name="Hatakeyama M."/>
            <person name="Paape T."/>
            <person name="Ng C.H."/>
            <person name="Ang C.C."/>
            <person name="Tnah L.H."/>
            <person name="Lee C.T."/>
            <person name="Nishiyama T."/>
            <person name="Sese J."/>
            <person name="O'Brien M.J."/>
            <person name="Copetti D."/>
            <person name="Mohd Noor M.I."/>
            <person name="Ong R.C."/>
            <person name="Putra M."/>
            <person name="Sireger I.Z."/>
            <person name="Indrioko S."/>
            <person name="Kosugi Y."/>
            <person name="Izuno A."/>
            <person name="Isagi Y."/>
            <person name="Lee S.L."/>
            <person name="Shimizu K.K."/>
        </authorList>
    </citation>
    <scope>NUCLEOTIDE SEQUENCE [LARGE SCALE GENOMIC DNA]</scope>
    <source>
        <strain evidence="6">214</strain>
    </source>
</reference>
<dbReference type="AlphaFoldDB" id="A0AAV5M3N9"/>
<comment type="similarity">
    <text evidence="4">Belongs to the CRWN family.</text>
</comment>
<feature type="coiled-coil region" evidence="5">
    <location>
        <begin position="30"/>
        <end position="135"/>
    </location>
</feature>
<organism evidence="6 7">
    <name type="scientific">Rubroshorea leprosula</name>
    <dbReference type="NCBI Taxonomy" id="152421"/>
    <lineage>
        <taxon>Eukaryota</taxon>
        <taxon>Viridiplantae</taxon>
        <taxon>Streptophyta</taxon>
        <taxon>Embryophyta</taxon>
        <taxon>Tracheophyta</taxon>
        <taxon>Spermatophyta</taxon>
        <taxon>Magnoliopsida</taxon>
        <taxon>eudicotyledons</taxon>
        <taxon>Gunneridae</taxon>
        <taxon>Pentapetalae</taxon>
        <taxon>rosids</taxon>
        <taxon>malvids</taxon>
        <taxon>Malvales</taxon>
        <taxon>Dipterocarpaceae</taxon>
        <taxon>Rubroshorea</taxon>
    </lineage>
</organism>
<keyword evidence="7" id="KW-1185">Reference proteome</keyword>
<dbReference type="Proteomes" id="UP001054252">
    <property type="component" value="Unassembled WGS sequence"/>
</dbReference>
<evidence type="ECO:0000256" key="5">
    <source>
        <dbReference type="SAM" id="Coils"/>
    </source>
</evidence>
<dbReference type="GO" id="GO:0005652">
    <property type="term" value="C:nuclear lamina"/>
    <property type="evidence" value="ECO:0007669"/>
    <property type="project" value="UniProtKB-SubCell"/>
</dbReference>
<dbReference type="GO" id="GO:0006997">
    <property type="term" value="P:nucleus organization"/>
    <property type="evidence" value="ECO:0007669"/>
    <property type="project" value="InterPro"/>
</dbReference>
<dbReference type="InterPro" id="IPR040418">
    <property type="entry name" value="CRWN"/>
</dbReference>
<evidence type="ECO:0000313" key="7">
    <source>
        <dbReference type="Proteomes" id="UP001054252"/>
    </source>
</evidence>
<keyword evidence="2" id="KW-0539">Nucleus</keyword>
<accession>A0AAV5M3N9</accession>
<comment type="caution">
    <text evidence="6">The sequence shown here is derived from an EMBL/GenBank/DDBJ whole genome shotgun (WGS) entry which is preliminary data.</text>
</comment>
<evidence type="ECO:0000256" key="2">
    <source>
        <dbReference type="ARBA" id="ARBA00023242"/>
    </source>
</evidence>
<sequence>MMVTCTDFVLVINFRREAREAAFYERREELRDWESKLEDGEERLSGLRRTLHQREEKSHENDRIMKQKERSCEEVQRRIDLSNLELKERKDSVNKRLVDLTLKEKVKAGTLKTTLEAKEKELLVLEERLAARERVEIQSPLDKQRFILNTKVQDFELELEEKGKSLDKELRSKVNEVDQRGLEINHSEEKLRKREQALEKKLENVKEKEKELEARLKAVNEKENLIKTENKKRQLEKQQLYNEKEILQIIKEEIDKIKAETSQQEPQIREECEKVEIALEES</sequence>
<comment type="subcellular location">
    <subcellularLocation>
        <location evidence="3">Nucleus lamina</location>
    </subcellularLocation>
</comment>
<protein>
    <submittedName>
        <fullName evidence="6">Uncharacterized protein</fullName>
    </submittedName>
</protein>